<accession>A0A482XXF4</accession>
<reference evidence="1 2" key="1">
    <citation type="submission" date="2019-02" db="EMBL/GenBank/DDBJ databases">
        <title>Genome analysis provides insights into bioremediation potentialities and Haloocin production by Natrinema altunense strain 4.1R isolated from Chott Douz in Tunisian desert.</title>
        <authorList>
            <person name="Najjari A."/>
            <person name="Youssef N."/>
            <person name="Ben Dhia O."/>
            <person name="Ferjani R."/>
            <person name="El Hidri D."/>
            <person name="Ouzari H.I."/>
            <person name="Cherif A."/>
        </authorList>
    </citation>
    <scope>NUCLEOTIDE SEQUENCE [LARGE SCALE GENOMIC DNA]</scope>
    <source>
        <strain evidence="1 2">4.1R</strain>
    </source>
</reference>
<comment type="caution">
    <text evidence="1">The sequence shown here is derived from an EMBL/GenBank/DDBJ whole genome shotgun (WGS) entry which is preliminary data.</text>
</comment>
<evidence type="ECO:0000313" key="1">
    <source>
        <dbReference type="EMBL" id="RZH66635.1"/>
    </source>
</evidence>
<dbReference type="EMBL" id="SHMR01000008">
    <property type="protein sequence ID" value="RZH66635.1"/>
    <property type="molecule type" value="Genomic_DNA"/>
</dbReference>
<dbReference type="AlphaFoldDB" id="A0A482XXF4"/>
<dbReference type="Proteomes" id="UP000292704">
    <property type="component" value="Unassembled WGS sequence"/>
</dbReference>
<evidence type="ECO:0000313" key="2">
    <source>
        <dbReference type="Proteomes" id="UP000292704"/>
    </source>
</evidence>
<proteinExistence type="predicted"/>
<gene>
    <name evidence="1" type="ORF">ELS17_16390</name>
</gene>
<organism evidence="1 2">
    <name type="scientific">Natrinema altunense</name>
    <dbReference type="NCBI Taxonomy" id="222984"/>
    <lineage>
        <taxon>Archaea</taxon>
        <taxon>Methanobacteriati</taxon>
        <taxon>Methanobacteriota</taxon>
        <taxon>Stenosarchaea group</taxon>
        <taxon>Halobacteria</taxon>
        <taxon>Halobacteriales</taxon>
        <taxon>Natrialbaceae</taxon>
        <taxon>Natrinema</taxon>
    </lineage>
</organism>
<protein>
    <submittedName>
        <fullName evidence="1">Uncharacterized protein</fullName>
    </submittedName>
</protein>
<sequence length="70" mass="7589">MTRAVLNTVRDSHGPEIINRLYVFGVDRPNRQRLSAAFHRLGSRTTAAAGPGGGVRACEINYTQAHKAAL</sequence>
<name>A0A482XXF4_9EURY</name>